<feature type="region of interest" description="Disordered" evidence="1">
    <location>
        <begin position="1"/>
        <end position="112"/>
    </location>
</feature>
<dbReference type="Gramene" id="TuG1812G0600003055.01.T01">
    <property type="protein sequence ID" value="TuG1812G0600003055.01.T01.cds459602"/>
    <property type="gene ID" value="TuG1812G0600003055.01"/>
</dbReference>
<evidence type="ECO:0000313" key="2">
    <source>
        <dbReference type="EnsemblPlants" id="TuG1812G0600003055.01.T01.cds459602"/>
    </source>
</evidence>
<gene>
    <name evidence="2" type="primary">LOC125512420</name>
</gene>
<accession>A0A8R7UTP8</accession>
<reference evidence="3" key="1">
    <citation type="journal article" date="2013" name="Nature">
        <title>Draft genome of the wheat A-genome progenitor Triticum urartu.</title>
        <authorList>
            <person name="Ling H.Q."/>
            <person name="Zhao S."/>
            <person name="Liu D."/>
            <person name="Wang J."/>
            <person name="Sun H."/>
            <person name="Zhang C."/>
            <person name="Fan H."/>
            <person name="Li D."/>
            <person name="Dong L."/>
            <person name="Tao Y."/>
            <person name="Gao C."/>
            <person name="Wu H."/>
            <person name="Li Y."/>
            <person name="Cui Y."/>
            <person name="Guo X."/>
            <person name="Zheng S."/>
            <person name="Wang B."/>
            <person name="Yu K."/>
            <person name="Liang Q."/>
            <person name="Yang W."/>
            <person name="Lou X."/>
            <person name="Chen J."/>
            <person name="Feng M."/>
            <person name="Jian J."/>
            <person name="Zhang X."/>
            <person name="Luo G."/>
            <person name="Jiang Y."/>
            <person name="Liu J."/>
            <person name="Wang Z."/>
            <person name="Sha Y."/>
            <person name="Zhang B."/>
            <person name="Wu H."/>
            <person name="Tang D."/>
            <person name="Shen Q."/>
            <person name="Xue P."/>
            <person name="Zou S."/>
            <person name="Wang X."/>
            <person name="Liu X."/>
            <person name="Wang F."/>
            <person name="Yang Y."/>
            <person name="An X."/>
            <person name="Dong Z."/>
            <person name="Zhang K."/>
            <person name="Zhang X."/>
            <person name="Luo M.C."/>
            <person name="Dvorak J."/>
            <person name="Tong Y."/>
            <person name="Wang J."/>
            <person name="Yang H."/>
            <person name="Li Z."/>
            <person name="Wang D."/>
            <person name="Zhang A."/>
            <person name="Wang J."/>
        </authorList>
    </citation>
    <scope>NUCLEOTIDE SEQUENCE</scope>
    <source>
        <strain evidence="3">cv. G1812</strain>
    </source>
</reference>
<name>A0A8R7UTP8_TRIUA</name>
<dbReference type="AlphaFoldDB" id="A0A8R7UTP8"/>
<dbReference type="Proteomes" id="UP000015106">
    <property type="component" value="Chromosome 6"/>
</dbReference>
<feature type="compositionally biased region" description="Polar residues" evidence="1">
    <location>
        <begin position="14"/>
        <end position="29"/>
    </location>
</feature>
<organism evidence="2 3">
    <name type="scientific">Triticum urartu</name>
    <name type="common">Red wild einkorn</name>
    <name type="synonym">Crithodium urartu</name>
    <dbReference type="NCBI Taxonomy" id="4572"/>
    <lineage>
        <taxon>Eukaryota</taxon>
        <taxon>Viridiplantae</taxon>
        <taxon>Streptophyta</taxon>
        <taxon>Embryophyta</taxon>
        <taxon>Tracheophyta</taxon>
        <taxon>Spermatophyta</taxon>
        <taxon>Magnoliopsida</taxon>
        <taxon>Liliopsida</taxon>
        <taxon>Poales</taxon>
        <taxon>Poaceae</taxon>
        <taxon>BOP clade</taxon>
        <taxon>Pooideae</taxon>
        <taxon>Triticodae</taxon>
        <taxon>Triticeae</taxon>
        <taxon>Triticinae</taxon>
        <taxon>Triticum</taxon>
    </lineage>
</organism>
<reference evidence="2" key="2">
    <citation type="submission" date="2018-03" db="EMBL/GenBank/DDBJ databases">
        <title>The Triticum urartu genome reveals the dynamic nature of wheat genome evolution.</title>
        <authorList>
            <person name="Ling H."/>
            <person name="Ma B."/>
            <person name="Shi X."/>
            <person name="Liu H."/>
            <person name="Dong L."/>
            <person name="Sun H."/>
            <person name="Cao Y."/>
            <person name="Gao Q."/>
            <person name="Zheng S."/>
            <person name="Li Y."/>
            <person name="Yu Y."/>
            <person name="Du H."/>
            <person name="Qi M."/>
            <person name="Li Y."/>
            <person name="Yu H."/>
            <person name="Cui Y."/>
            <person name="Wang N."/>
            <person name="Chen C."/>
            <person name="Wu H."/>
            <person name="Zhao Y."/>
            <person name="Zhang J."/>
            <person name="Li Y."/>
            <person name="Zhou W."/>
            <person name="Zhang B."/>
            <person name="Hu W."/>
            <person name="Eijk M."/>
            <person name="Tang J."/>
            <person name="Witsenboer H."/>
            <person name="Zhao S."/>
            <person name="Li Z."/>
            <person name="Zhang A."/>
            <person name="Wang D."/>
            <person name="Liang C."/>
        </authorList>
    </citation>
    <scope>NUCLEOTIDE SEQUENCE [LARGE SCALE GENOMIC DNA]</scope>
    <source>
        <strain evidence="2">cv. G1812</strain>
    </source>
</reference>
<evidence type="ECO:0000313" key="3">
    <source>
        <dbReference type="Proteomes" id="UP000015106"/>
    </source>
</evidence>
<protein>
    <submittedName>
        <fullName evidence="2">Uncharacterized protein</fullName>
    </submittedName>
</protein>
<dbReference type="EnsemblPlants" id="TuG1812G0600003055.01.T01">
    <property type="protein sequence ID" value="TuG1812G0600003055.01.T01.cds459602"/>
    <property type="gene ID" value="TuG1812G0600003055.01"/>
</dbReference>
<sequence>MAPEKSSGWHRSPMSISFLHTPSSASMPHSSVGPASLPFFDEDVAGHDSALLALPPAAPRNGTTARDGKDEPGGRRTCSRRAARDSRRAHLPTSSATACARLTPMVDAPSSSSSSPALLALAPLLSWCACESRALCAVVR</sequence>
<proteinExistence type="predicted"/>
<evidence type="ECO:0000256" key="1">
    <source>
        <dbReference type="SAM" id="MobiDB-lite"/>
    </source>
</evidence>
<reference evidence="2" key="3">
    <citation type="submission" date="2022-06" db="UniProtKB">
        <authorList>
            <consortium name="EnsemblPlants"/>
        </authorList>
    </citation>
    <scope>IDENTIFICATION</scope>
</reference>
<keyword evidence="3" id="KW-1185">Reference proteome</keyword>